<dbReference type="Gene3D" id="3.20.20.70">
    <property type="entry name" value="Aldolase class I"/>
    <property type="match status" value="1"/>
</dbReference>
<dbReference type="Proteomes" id="UP000245468">
    <property type="component" value="Chromosome"/>
</dbReference>
<dbReference type="Pfam" id="PF00289">
    <property type="entry name" value="Biotin_carb_N"/>
    <property type="match status" value="1"/>
</dbReference>
<dbReference type="Pfam" id="PF02786">
    <property type="entry name" value="CPSase_L_D2"/>
    <property type="match status" value="1"/>
</dbReference>
<dbReference type="PANTHER" id="PTHR43778:SF2">
    <property type="entry name" value="PYRUVATE CARBOXYLASE, MITOCHONDRIAL"/>
    <property type="match status" value="1"/>
</dbReference>
<dbReference type="PROSITE" id="PS50968">
    <property type="entry name" value="BIOTINYL_LIPOYL"/>
    <property type="match status" value="1"/>
</dbReference>
<proteinExistence type="predicted"/>
<dbReference type="InterPro" id="IPR013785">
    <property type="entry name" value="Aldolase_TIM"/>
</dbReference>
<keyword evidence="7" id="KW-0092">Biotin</keyword>
<dbReference type="Gene3D" id="3.10.490.10">
    <property type="entry name" value="Gamma-glutamyl cyclotransferase-like"/>
    <property type="match status" value="1"/>
</dbReference>
<evidence type="ECO:0000256" key="4">
    <source>
        <dbReference type="ARBA" id="ARBA00022723"/>
    </source>
</evidence>
<dbReference type="InterPro" id="IPR009288">
    <property type="entry name" value="AIG2-like_dom"/>
</dbReference>
<dbReference type="Pfam" id="PF02436">
    <property type="entry name" value="PYC_OADA"/>
    <property type="match status" value="1"/>
</dbReference>
<dbReference type="InterPro" id="IPR013024">
    <property type="entry name" value="GGCT-like"/>
</dbReference>
<feature type="domain" description="Biotin carboxylation" evidence="11">
    <location>
        <begin position="8"/>
        <end position="461"/>
    </location>
</feature>
<dbReference type="EC" id="6.4.1.1" evidence="2"/>
<reference evidence="14" key="1">
    <citation type="submission" date="2018-05" db="EMBL/GenBank/DDBJ databases">
        <title>Pseudarcicella sp. HME7025 Genome sequencing and assembly.</title>
        <authorList>
            <person name="Kim H."/>
            <person name="Kang H."/>
            <person name="Joh K."/>
        </authorList>
    </citation>
    <scope>NUCLEOTIDE SEQUENCE [LARGE SCALE GENOMIC DNA]</scope>
    <source>
        <strain evidence="14">HME7025</strain>
    </source>
</reference>
<dbReference type="InterPro" id="IPR003379">
    <property type="entry name" value="Carboxylase_cons_dom"/>
</dbReference>
<organism evidence="13 14">
    <name type="scientific">Aquirufa nivalisilvae</name>
    <dbReference type="NCBI Taxonomy" id="2516557"/>
    <lineage>
        <taxon>Bacteria</taxon>
        <taxon>Pseudomonadati</taxon>
        <taxon>Bacteroidota</taxon>
        <taxon>Cytophagia</taxon>
        <taxon>Cytophagales</taxon>
        <taxon>Flectobacillaceae</taxon>
        <taxon>Aquirufa</taxon>
    </lineage>
</organism>
<evidence type="ECO:0000256" key="5">
    <source>
        <dbReference type="ARBA" id="ARBA00022741"/>
    </source>
</evidence>
<dbReference type="FunFam" id="3.30.1490.20:FF:000003">
    <property type="entry name" value="acetyl-CoA carboxylase isoform X1"/>
    <property type="match status" value="1"/>
</dbReference>
<protein>
    <recommendedName>
        <fullName evidence="2">pyruvate carboxylase</fullName>
        <ecNumber evidence="2">6.4.1.1</ecNumber>
    </recommendedName>
</protein>
<feature type="domain" description="Pyruvate carboxyltransferase" evidence="12">
    <location>
        <begin position="538"/>
        <end position="805"/>
    </location>
</feature>
<dbReference type="InterPro" id="IPR055268">
    <property type="entry name" value="PCB-like"/>
</dbReference>
<keyword evidence="14" id="KW-1185">Reference proteome</keyword>
<feature type="domain" description="ATP-grasp" evidence="10">
    <location>
        <begin position="128"/>
        <end position="325"/>
    </location>
</feature>
<dbReference type="InterPro" id="IPR016185">
    <property type="entry name" value="PreATP-grasp_dom_sf"/>
</dbReference>
<dbReference type="Pfam" id="PF06094">
    <property type="entry name" value="GGACT"/>
    <property type="match status" value="1"/>
</dbReference>
<comment type="cofactor">
    <cofactor evidence="1">
        <name>biotin</name>
        <dbReference type="ChEBI" id="CHEBI:57586"/>
    </cofactor>
</comment>
<keyword evidence="3 13" id="KW-0436">Ligase</keyword>
<dbReference type="GO" id="GO:0046872">
    <property type="term" value="F:metal ion binding"/>
    <property type="evidence" value="ECO:0007669"/>
    <property type="project" value="UniProtKB-KW"/>
</dbReference>
<dbReference type="SMART" id="SM00878">
    <property type="entry name" value="Biotin_carb_C"/>
    <property type="match status" value="1"/>
</dbReference>
<dbReference type="Pfam" id="PF00364">
    <property type="entry name" value="Biotin_lipoyl"/>
    <property type="match status" value="1"/>
</dbReference>
<dbReference type="SUPFAM" id="SSF89000">
    <property type="entry name" value="post-HMGL domain-like"/>
    <property type="match status" value="1"/>
</dbReference>
<dbReference type="SUPFAM" id="SSF52440">
    <property type="entry name" value="PreATP-grasp domain"/>
    <property type="match status" value="1"/>
</dbReference>
<dbReference type="Pfam" id="PF00682">
    <property type="entry name" value="HMGL-like"/>
    <property type="match status" value="1"/>
</dbReference>
<dbReference type="Gene3D" id="2.40.50.100">
    <property type="match status" value="1"/>
</dbReference>
<evidence type="ECO:0000259" key="9">
    <source>
        <dbReference type="PROSITE" id="PS50968"/>
    </source>
</evidence>
<dbReference type="InterPro" id="IPR005479">
    <property type="entry name" value="CPAse_ATP-bd"/>
</dbReference>
<keyword evidence="6 8" id="KW-0067">ATP-binding</keyword>
<dbReference type="RefSeq" id="WP_109323268.1">
    <property type="nucleotide sequence ID" value="NZ_CP029346.1"/>
</dbReference>
<evidence type="ECO:0000259" key="12">
    <source>
        <dbReference type="PROSITE" id="PS50991"/>
    </source>
</evidence>
<dbReference type="FunFam" id="3.20.20.70:FF:000033">
    <property type="entry name" value="Pyruvate carboxylase"/>
    <property type="match status" value="1"/>
</dbReference>
<feature type="domain" description="Lipoyl-binding" evidence="9">
    <location>
        <begin position="1071"/>
        <end position="1148"/>
    </location>
</feature>
<dbReference type="SUPFAM" id="SSF110857">
    <property type="entry name" value="Gamma-glutamyl cyclotransferase-like"/>
    <property type="match status" value="1"/>
</dbReference>
<dbReference type="PROSITE" id="PS00866">
    <property type="entry name" value="CPSASE_1"/>
    <property type="match status" value="1"/>
</dbReference>
<evidence type="ECO:0000256" key="6">
    <source>
        <dbReference type="ARBA" id="ARBA00022840"/>
    </source>
</evidence>
<dbReference type="InterPro" id="IPR011054">
    <property type="entry name" value="Rudment_hybrid_motif"/>
</dbReference>
<dbReference type="InterPro" id="IPR011053">
    <property type="entry name" value="Single_hybrid_motif"/>
</dbReference>
<dbReference type="CDD" id="cd07937">
    <property type="entry name" value="DRE_TIM_PC_TC_5S"/>
    <property type="match status" value="1"/>
</dbReference>
<dbReference type="PANTHER" id="PTHR43778">
    <property type="entry name" value="PYRUVATE CARBOXYLASE"/>
    <property type="match status" value="1"/>
</dbReference>
<dbReference type="GO" id="GO:0004736">
    <property type="term" value="F:pyruvate carboxylase activity"/>
    <property type="evidence" value="ECO:0007669"/>
    <property type="project" value="UniProtKB-EC"/>
</dbReference>
<evidence type="ECO:0000259" key="11">
    <source>
        <dbReference type="PROSITE" id="PS50979"/>
    </source>
</evidence>
<dbReference type="InterPro" id="IPR005482">
    <property type="entry name" value="Biotin_COase_C"/>
</dbReference>
<dbReference type="PROSITE" id="PS50975">
    <property type="entry name" value="ATP_GRASP"/>
    <property type="match status" value="1"/>
</dbReference>
<dbReference type="OrthoDB" id="9807469at2"/>
<keyword evidence="4" id="KW-0479">Metal-binding</keyword>
<sequence length="1286" mass="144462">MPKSYVRKISSLLIANRGEIAIRIMRAASELGIRTVAVYTFEDRYSLHRYKADEAYQIGKDDEPLKPYLDYEGLIALCKSKNIDAIHPGYGFLSENVNLARRCREEGIVFVGPSPEAMNALGDKVAAKVAAMKANVPMIQDSKGDLSVYSLALSEAKRIGFPVMVKAAAGGGGRGMRVVRLEEDLEKAYNEARNEAKNAFGDETIFIEKFIDQPKHIEVQLLGDQHGNLVHLYERDCSVQRRFQKVVEIAPSFGLKDETKKKLYQYALSIGKAVNYYNAGTVEFLVDRDENIYFIEVNPRVQVEHTITEEVTGIDIVRTQILIAQNYKLSDPGIYILSQEDIPLRGFAIQCRITTEDPTNGFKPDFGTIIAYRNAAGFGIRLDEGSSYPGVKISPYFDSMLVKVSAKGRTLLGAAERLNRALTEFRIRGVKTNIPFLRNVISHPIFQNGQCTVQFIDTHPELFKFTPTRDRSTKALRYLGEVIVNGNPDVKVKPSNSFRPPIIPYSDPLSDFPKGNKQLLMELGPEKFAKHIRETKQVLFTDTTFRDGHQSLLATRVRTQDMLAVASGFAKSFPELFSMEVWGGATFDVAMRFLQESPWKRLQEFRQAMPNMLLQMLFRGSNAVGYSAYPDNLIEKFVEKSSEAGIDVFRIFDSLNWVEAMKVSIRAVRERTPGIAEAAICYTGDVFSNEKYNLQYYLDLARQLEDEGAHMLAIKDMAGLLRPFQAELLVKELKKAVDIPIHLHTHDTASIQSATYLKAIEAGVDVVDGALAAMSGLTSQPNLNSLVAMMQGQANQDLLDLEEMNQYSNYWEAVRTWYTPFESELKAGTAEVYDNEIPGGQYTNLRGQAVALGVGDKFELLKDNYSEANKLFGDIVKVTPSSKVVGDMAIFMTANSLTAEDVYAKGATLSFPESVKDFFKGGLGQPYQGFPKQLQEIILKGEIPMDGRPNDHLAPIDFDKDFAAFQAKFPDNEGGFYDYLSYKMYPKVYEDFYKNHQIFGDLTAMPTPAFFYGLKQDEEIMITIEPGKTIIVKFLHMSEPDESGLRNVTFELNGQARRIKVLDKNIKVERPQHVKASQKGDIGAPLQGRLSRILVKPGEEVKKNAPLYVIEAMKMESIVSAPFEGIIGNVVLHEGTVVEQEDLVLTLEEAKLPEPNVEEYLFVYGTLRRDCGNDLHRLLARNSDYIGMATYQGRMYQVAEYPGIIASEDSKDQVVGELYLLSNTIKLLSVLDEYEEFDADKPDKSLFVRTKVQVQLNGQEVESYAYLYNRPTQADTQIVSGDYLKK</sequence>
<evidence type="ECO:0000256" key="8">
    <source>
        <dbReference type="PROSITE-ProRule" id="PRU00409"/>
    </source>
</evidence>
<dbReference type="SUPFAM" id="SSF56059">
    <property type="entry name" value="Glutathione synthetase ATP-binding domain-like"/>
    <property type="match status" value="1"/>
</dbReference>
<dbReference type="Pfam" id="PF02785">
    <property type="entry name" value="Biotin_carb_C"/>
    <property type="match status" value="1"/>
</dbReference>
<dbReference type="NCBIfam" id="TIGR01235">
    <property type="entry name" value="pyruv_carbox"/>
    <property type="match status" value="1"/>
</dbReference>
<dbReference type="GO" id="GO:0005737">
    <property type="term" value="C:cytoplasm"/>
    <property type="evidence" value="ECO:0007669"/>
    <property type="project" value="TreeGrafter"/>
</dbReference>
<keyword evidence="5 8" id="KW-0547">Nucleotide-binding</keyword>
<dbReference type="SUPFAM" id="SSF51246">
    <property type="entry name" value="Rudiment single hybrid motif"/>
    <property type="match status" value="1"/>
</dbReference>
<dbReference type="PROSITE" id="PS50979">
    <property type="entry name" value="BC"/>
    <property type="match status" value="1"/>
</dbReference>
<dbReference type="InterPro" id="IPR036568">
    <property type="entry name" value="GGCT-like_sf"/>
</dbReference>
<evidence type="ECO:0000313" key="14">
    <source>
        <dbReference type="Proteomes" id="UP000245468"/>
    </source>
</evidence>
<dbReference type="KEGG" id="psez:HME7025_01739"/>
<dbReference type="InterPro" id="IPR011764">
    <property type="entry name" value="Biotin_carboxylation_dom"/>
</dbReference>
<dbReference type="InterPro" id="IPR000891">
    <property type="entry name" value="PYR_CT"/>
</dbReference>
<dbReference type="GO" id="GO:0005524">
    <property type="term" value="F:ATP binding"/>
    <property type="evidence" value="ECO:0007669"/>
    <property type="project" value="UniProtKB-UniRule"/>
</dbReference>
<dbReference type="SUPFAM" id="SSF51230">
    <property type="entry name" value="Single hybrid motif"/>
    <property type="match status" value="1"/>
</dbReference>
<evidence type="ECO:0000256" key="7">
    <source>
        <dbReference type="ARBA" id="ARBA00023267"/>
    </source>
</evidence>
<dbReference type="PROSITE" id="PS50991">
    <property type="entry name" value="PYR_CT"/>
    <property type="match status" value="1"/>
</dbReference>
<name>A0A2S2DW13_9BACT</name>
<dbReference type="PROSITE" id="PS00867">
    <property type="entry name" value="CPSASE_2"/>
    <property type="match status" value="1"/>
</dbReference>
<evidence type="ECO:0000259" key="10">
    <source>
        <dbReference type="PROSITE" id="PS50975"/>
    </source>
</evidence>
<dbReference type="Gene3D" id="3.10.600.10">
    <property type="entry name" value="pyruvate carboxylase f1077a mutant domain"/>
    <property type="match status" value="1"/>
</dbReference>
<dbReference type="InterPro" id="IPR000089">
    <property type="entry name" value="Biotin_lipoyl"/>
</dbReference>
<dbReference type="InterPro" id="IPR005481">
    <property type="entry name" value="BC-like_N"/>
</dbReference>
<dbReference type="CDD" id="cd06850">
    <property type="entry name" value="biotinyl_domain"/>
    <property type="match status" value="1"/>
</dbReference>
<dbReference type="EMBL" id="CP029346">
    <property type="protein sequence ID" value="AWL09591.1"/>
    <property type="molecule type" value="Genomic_DNA"/>
</dbReference>
<dbReference type="CDD" id="cd06661">
    <property type="entry name" value="GGCT_like"/>
    <property type="match status" value="1"/>
</dbReference>
<evidence type="ECO:0000256" key="3">
    <source>
        <dbReference type="ARBA" id="ARBA00022598"/>
    </source>
</evidence>
<dbReference type="GO" id="GO:0006094">
    <property type="term" value="P:gluconeogenesis"/>
    <property type="evidence" value="ECO:0007669"/>
    <property type="project" value="InterPro"/>
</dbReference>
<dbReference type="Gene3D" id="3.30.470.20">
    <property type="entry name" value="ATP-grasp fold, B domain"/>
    <property type="match status" value="1"/>
</dbReference>
<evidence type="ECO:0000256" key="2">
    <source>
        <dbReference type="ARBA" id="ARBA00013057"/>
    </source>
</evidence>
<accession>A0A2S2DW13</accession>
<dbReference type="SUPFAM" id="SSF51569">
    <property type="entry name" value="Aldolase"/>
    <property type="match status" value="1"/>
</dbReference>
<dbReference type="NCBIfam" id="NF009554">
    <property type="entry name" value="PRK12999.1"/>
    <property type="match status" value="1"/>
</dbReference>
<evidence type="ECO:0000313" key="13">
    <source>
        <dbReference type="EMBL" id="AWL09591.1"/>
    </source>
</evidence>
<evidence type="ECO:0000256" key="1">
    <source>
        <dbReference type="ARBA" id="ARBA00001953"/>
    </source>
</evidence>
<dbReference type="FunFam" id="3.40.50.20:FF:000010">
    <property type="entry name" value="Propionyl-CoA carboxylase subunit alpha"/>
    <property type="match status" value="1"/>
</dbReference>
<dbReference type="InterPro" id="IPR005930">
    <property type="entry name" value="Pyruv_COase"/>
</dbReference>
<dbReference type="InterPro" id="IPR011761">
    <property type="entry name" value="ATP-grasp"/>
</dbReference>
<gene>
    <name evidence="13" type="ORF">HME7025_01739</name>
</gene>
<dbReference type="NCBIfam" id="NF006761">
    <property type="entry name" value="PRK09282.1"/>
    <property type="match status" value="1"/>
</dbReference>